<name>A0ABT9QGV9_9ACTN</name>
<evidence type="ECO:0000313" key="2">
    <source>
        <dbReference type="Proteomes" id="UP001225356"/>
    </source>
</evidence>
<dbReference type="EMBL" id="JAUSQU010000001">
    <property type="protein sequence ID" value="MDP9845997.1"/>
    <property type="molecule type" value="Genomic_DNA"/>
</dbReference>
<keyword evidence="2" id="KW-1185">Reference proteome</keyword>
<sequence length="99" mass="10658">MNSGFEANGETLEQRASQVHSYAAEYEAAVRRLRECGAESWGPDPVFSVLNKIWADCCHSMVEARGAASGVMYGTGDGIVRTSRNLEAADYASQIPGID</sequence>
<dbReference type="RefSeq" id="WP_307562091.1">
    <property type="nucleotide sequence ID" value="NZ_JAUSQU010000001.1"/>
</dbReference>
<evidence type="ECO:0000313" key="1">
    <source>
        <dbReference type="EMBL" id="MDP9845997.1"/>
    </source>
</evidence>
<accession>A0ABT9QGV9</accession>
<protein>
    <submittedName>
        <fullName evidence="1">Uncharacterized protein</fullName>
    </submittedName>
</protein>
<proteinExistence type="predicted"/>
<organism evidence="1 2">
    <name type="scientific">Streptosporangium lutulentum</name>
    <dbReference type="NCBI Taxonomy" id="1461250"/>
    <lineage>
        <taxon>Bacteria</taxon>
        <taxon>Bacillati</taxon>
        <taxon>Actinomycetota</taxon>
        <taxon>Actinomycetes</taxon>
        <taxon>Streptosporangiales</taxon>
        <taxon>Streptosporangiaceae</taxon>
        <taxon>Streptosporangium</taxon>
    </lineage>
</organism>
<reference evidence="1 2" key="1">
    <citation type="submission" date="2023-07" db="EMBL/GenBank/DDBJ databases">
        <title>Sequencing the genomes of 1000 actinobacteria strains.</title>
        <authorList>
            <person name="Klenk H.-P."/>
        </authorList>
    </citation>
    <scope>NUCLEOTIDE SEQUENCE [LARGE SCALE GENOMIC DNA]</scope>
    <source>
        <strain evidence="1 2">DSM 46740</strain>
    </source>
</reference>
<dbReference type="Proteomes" id="UP001225356">
    <property type="component" value="Unassembled WGS sequence"/>
</dbReference>
<comment type="caution">
    <text evidence="1">The sequence shown here is derived from an EMBL/GenBank/DDBJ whole genome shotgun (WGS) entry which is preliminary data.</text>
</comment>
<gene>
    <name evidence="1" type="ORF">J2853_005208</name>
</gene>